<evidence type="ECO:0000313" key="4">
    <source>
        <dbReference type="WBParaSite" id="SSLN_0000999501-mRNA-1"/>
    </source>
</evidence>
<sequence length="528" mass="59932">MELARHYGLHYIHIQAVILEVYTRLERVRFLLQRKLIKAAKKGKTGEKRERTMPIMEKTPALLPTATSVDVADEHLGTPMVNTPAETTQTVSKISDLPDEKPSTPPPSEVVLMSRLSQDVSARYPFDPEITWETDEQLEVLASDAEEELKEFIRATSSDCRVDDALVIKCDACPLAHPADTEDAEDPKNPQWNPLLTPERVIYLQASNSLVTHRFKQMFPPELSMEELEAPKQGLAFDPGAELAKRKKPASAQQADKKTLNRNLKKLKIDWELPEEEPQHRLIRRLEEYRARMAPQAAAEIIEALLAEVESQPKKKATAEATLEEALLPRKLLAPEVPDPAEKNVLTYFDLRELHPLVINMDADKTQASLLHAPTSPFQKKSRIYIAGSQLSLLMKPDGPQKGAFEKAVKFIGPPTATATEYMRRAEGTFDEIARQAEEAAAEEDANYERRSEEASILLKQEEAIWADYLNLLKNENQERWETKDLPRRSYLLQYVLPKVTESLVLFGENRSQDPIDFLAEYLLRNSK</sequence>
<feature type="coiled-coil region" evidence="1">
    <location>
        <begin position="423"/>
        <end position="454"/>
    </location>
</feature>
<dbReference type="WBParaSite" id="SSLN_0000999501-mRNA-1">
    <property type="protein sequence ID" value="SSLN_0000999501-mRNA-1"/>
    <property type="gene ID" value="SSLN_0000999501"/>
</dbReference>
<evidence type="ECO:0000256" key="1">
    <source>
        <dbReference type="SAM" id="Coils"/>
    </source>
</evidence>
<dbReference type="InterPro" id="IPR047499">
    <property type="entry name" value="DD_AK7"/>
</dbReference>
<dbReference type="STRING" id="70667.A0A183SZI5"/>
<dbReference type="CDD" id="cd22967">
    <property type="entry name" value="DD_AK7"/>
    <property type="match status" value="1"/>
</dbReference>
<dbReference type="InterPro" id="IPR007858">
    <property type="entry name" value="Dpy-30_motif"/>
</dbReference>
<proteinExistence type="predicted"/>
<name>A0A183SZI5_SCHSO</name>
<organism evidence="4">
    <name type="scientific">Schistocephalus solidus</name>
    <name type="common">Tapeworm</name>
    <dbReference type="NCBI Taxonomy" id="70667"/>
    <lineage>
        <taxon>Eukaryota</taxon>
        <taxon>Metazoa</taxon>
        <taxon>Spiralia</taxon>
        <taxon>Lophotrochozoa</taxon>
        <taxon>Platyhelminthes</taxon>
        <taxon>Cestoda</taxon>
        <taxon>Eucestoda</taxon>
        <taxon>Diphyllobothriidea</taxon>
        <taxon>Diphyllobothriidae</taxon>
        <taxon>Schistocephalus</taxon>
    </lineage>
</organism>
<keyword evidence="3" id="KW-1185">Reference proteome</keyword>
<reference evidence="4" key="1">
    <citation type="submission" date="2016-06" db="UniProtKB">
        <authorList>
            <consortium name="WormBaseParasite"/>
        </authorList>
    </citation>
    <scope>IDENTIFICATION</scope>
</reference>
<evidence type="ECO:0000313" key="3">
    <source>
        <dbReference type="Proteomes" id="UP000275846"/>
    </source>
</evidence>
<protein>
    <submittedName>
        <fullName evidence="4">Bromo domain-containing protein</fullName>
    </submittedName>
</protein>
<dbReference type="Pfam" id="PF05186">
    <property type="entry name" value="Dpy-30"/>
    <property type="match status" value="1"/>
</dbReference>
<dbReference type="OrthoDB" id="417678at2759"/>
<dbReference type="EMBL" id="UYSU01035363">
    <property type="protein sequence ID" value="VDL96018.1"/>
    <property type="molecule type" value="Genomic_DNA"/>
</dbReference>
<dbReference type="Proteomes" id="UP000275846">
    <property type="component" value="Unassembled WGS sequence"/>
</dbReference>
<gene>
    <name evidence="2" type="ORF">SSLN_LOCUS9633</name>
</gene>
<dbReference type="AlphaFoldDB" id="A0A183SZI5"/>
<accession>A0A183SZI5</accession>
<reference evidence="2 3" key="2">
    <citation type="submission" date="2018-11" db="EMBL/GenBank/DDBJ databases">
        <authorList>
            <consortium name="Pathogen Informatics"/>
        </authorList>
    </citation>
    <scope>NUCLEOTIDE SEQUENCE [LARGE SCALE GENOMIC DNA]</scope>
    <source>
        <strain evidence="2 3">NST_G2</strain>
    </source>
</reference>
<evidence type="ECO:0000313" key="2">
    <source>
        <dbReference type="EMBL" id="VDL96018.1"/>
    </source>
</evidence>
<dbReference type="Gene3D" id="1.20.890.10">
    <property type="entry name" value="cAMP-dependent protein kinase regulatory subunit, dimerization-anchoring domain"/>
    <property type="match status" value="1"/>
</dbReference>
<keyword evidence="1" id="KW-0175">Coiled coil</keyword>